<reference evidence="1" key="1">
    <citation type="submission" date="2023-06" db="EMBL/GenBank/DDBJ databases">
        <title>Genome-scale phylogeny and comparative genomics of the fungal order Sordariales.</title>
        <authorList>
            <consortium name="Lawrence Berkeley National Laboratory"/>
            <person name="Hensen N."/>
            <person name="Bonometti L."/>
            <person name="Westerberg I."/>
            <person name="Brannstrom I.O."/>
            <person name="Guillou S."/>
            <person name="Cros-Aarteil S."/>
            <person name="Calhoun S."/>
            <person name="Haridas S."/>
            <person name="Kuo A."/>
            <person name="Mondo S."/>
            <person name="Pangilinan J."/>
            <person name="Riley R."/>
            <person name="LaButti K."/>
            <person name="Andreopoulos B."/>
            <person name="Lipzen A."/>
            <person name="Chen C."/>
            <person name="Yanf M."/>
            <person name="Daum C."/>
            <person name="Ng V."/>
            <person name="Clum A."/>
            <person name="Steindorff A."/>
            <person name="Ohm R."/>
            <person name="Martin F."/>
            <person name="Silar P."/>
            <person name="Natvig D."/>
            <person name="Lalanne C."/>
            <person name="Gautier V."/>
            <person name="Ament-velasquez S.L."/>
            <person name="Kruys A."/>
            <person name="Hutchinson M.I."/>
            <person name="Powell A.J."/>
            <person name="Barry K."/>
            <person name="Miller A.N."/>
            <person name="Grigoriev I.V."/>
            <person name="Debuchy R."/>
            <person name="Gladieux P."/>
            <person name="Thoren M.H."/>
            <person name="Johannesson H."/>
        </authorList>
    </citation>
    <scope>NUCLEOTIDE SEQUENCE</scope>
    <source>
        <strain evidence="1">SMH2392-1A</strain>
    </source>
</reference>
<name>A0AA40ABA9_9PEZI</name>
<evidence type="ECO:0000313" key="1">
    <source>
        <dbReference type="EMBL" id="KAK0712697.1"/>
    </source>
</evidence>
<dbReference type="Proteomes" id="UP001172101">
    <property type="component" value="Unassembled WGS sequence"/>
</dbReference>
<comment type="caution">
    <text evidence="1">The sequence shown here is derived from an EMBL/GenBank/DDBJ whole genome shotgun (WGS) entry which is preliminary data.</text>
</comment>
<dbReference type="AlphaFoldDB" id="A0AA40ABA9"/>
<protein>
    <submittedName>
        <fullName evidence="1">Uncharacterized protein</fullName>
    </submittedName>
</protein>
<dbReference type="PANTHER" id="PTHR40129:SF2">
    <property type="entry name" value="KETOPANTOATE REDUCTASE N-TERMINAL DOMAIN-CONTAINING PROTEIN"/>
    <property type="match status" value="1"/>
</dbReference>
<dbReference type="PANTHER" id="PTHR40129">
    <property type="entry name" value="KETOPANTOATE REDUCTASE N-TERMINAL DOMAIN-CONTAINING PROTEIN"/>
    <property type="match status" value="1"/>
</dbReference>
<evidence type="ECO:0000313" key="2">
    <source>
        <dbReference type="Proteomes" id="UP001172101"/>
    </source>
</evidence>
<proteinExistence type="predicted"/>
<dbReference type="GeneID" id="85330973"/>
<dbReference type="RefSeq" id="XP_060294020.1">
    <property type="nucleotide sequence ID" value="XM_060447703.1"/>
</dbReference>
<keyword evidence="2" id="KW-1185">Reference proteome</keyword>
<organism evidence="1 2">
    <name type="scientific">Lasiosphaeria miniovina</name>
    <dbReference type="NCBI Taxonomy" id="1954250"/>
    <lineage>
        <taxon>Eukaryota</taxon>
        <taxon>Fungi</taxon>
        <taxon>Dikarya</taxon>
        <taxon>Ascomycota</taxon>
        <taxon>Pezizomycotina</taxon>
        <taxon>Sordariomycetes</taxon>
        <taxon>Sordariomycetidae</taxon>
        <taxon>Sordariales</taxon>
        <taxon>Lasiosphaeriaceae</taxon>
        <taxon>Lasiosphaeria</taxon>
    </lineage>
</organism>
<dbReference type="EMBL" id="JAUIRO010000005">
    <property type="protein sequence ID" value="KAK0712697.1"/>
    <property type="molecule type" value="Genomic_DNA"/>
</dbReference>
<gene>
    <name evidence="1" type="ORF">B0T26DRAFT_856915</name>
</gene>
<sequence>MEELDLLILGAGWTATFLIPLLRARNIQFAATTSDGRAVAGSPTIAFRFDAAAPDQSAIAALPRARYVLVTFPLVGAGPSRLLVDSYEATHRRHHHPHSGTSKFRFIQLGSTGVWQQAGGSGQAATASAPDGPWLTRRSPYDAGDKRAVAEDELLALGGCVLELAGLWGGARDPRHWVGRVVATKDAVRGKTSLHLIHGVDVARAIAAVMAGGDDAWASAAAGQRWMLTDGFVYDWWALLAGWADVAVAVPAGEGEGEDDKQPTEQARWVYELMVEEGVRALPRSMERLGRCYDSREFWATFGLAPLKARV</sequence>
<dbReference type="Gene3D" id="3.40.50.720">
    <property type="entry name" value="NAD(P)-binding Rossmann-like Domain"/>
    <property type="match status" value="1"/>
</dbReference>
<accession>A0AA40ABA9</accession>